<dbReference type="InterPro" id="IPR004111">
    <property type="entry name" value="Repressor_TetR_C"/>
</dbReference>
<dbReference type="PANTHER" id="PTHR30055:SF151">
    <property type="entry name" value="TRANSCRIPTIONAL REGULATORY PROTEIN"/>
    <property type="match status" value="1"/>
</dbReference>
<dbReference type="RefSeq" id="WP_344986035.1">
    <property type="nucleotide sequence ID" value="NZ_BAAAXV010000001.1"/>
</dbReference>
<dbReference type="PROSITE" id="PS50977">
    <property type="entry name" value="HTH_TETR_2"/>
    <property type="match status" value="1"/>
</dbReference>
<dbReference type="InterPro" id="IPR001647">
    <property type="entry name" value="HTH_TetR"/>
</dbReference>
<dbReference type="InterPro" id="IPR050109">
    <property type="entry name" value="HTH-type_TetR-like_transc_reg"/>
</dbReference>
<keyword evidence="1" id="KW-0805">Transcription regulation</keyword>
<evidence type="ECO:0000256" key="3">
    <source>
        <dbReference type="ARBA" id="ARBA00023163"/>
    </source>
</evidence>
<dbReference type="EMBL" id="JBHMBW010000054">
    <property type="protein sequence ID" value="MFB9629063.1"/>
    <property type="molecule type" value="Genomic_DNA"/>
</dbReference>
<accession>A0ABV5SD87</accession>
<gene>
    <name evidence="6" type="ORF">ACFFSA_38820</name>
</gene>
<keyword evidence="7" id="KW-1185">Reference proteome</keyword>
<proteinExistence type="predicted"/>
<evidence type="ECO:0000313" key="7">
    <source>
        <dbReference type="Proteomes" id="UP001589532"/>
    </source>
</evidence>
<dbReference type="Proteomes" id="UP001589532">
    <property type="component" value="Unassembled WGS sequence"/>
</dbReference>
<organism evidence="6 7">
    <name type="scientific">Nonomuraea helvata</name>
    <dbReference type="NCBI Taxonomy" id="37484"/>
    <lineage>
        <taxon>Bacteria</taxon>
        <taxon>Bacillati</taxon>
        <taxon>Actinomycetota</taxon>
        <taxon>Actinomycetes</taxon>
        <taxon>Streptosporangiales</taxon>
        <taxon>Streptosporangiaceae</taxon>
        <taxon>Nonomuraea</taxon>
    </lineage>
</organism>
<keyword evidence="3" id="KW-0804">Transcription</keyword>
<evidence type="ECO:0000256" key="2">
    <source>
        <dbReference type="ARBA" id="ARBA00023125"/>
    </source>
</evidence>
<dbReference type="PANTHER" id="PTHR30055">
    <property type="entry name" value="HTH-TYPE TRANSCRIPTIONAL REGULATOR RUTR"/>
    <property type="match status" value="1"/>
</dbReference>
<dbReference type="SUPFAM" id="SSF46689">
    <property type="entry name" value="Homeodomain-like"/>
    <property type="match status" value="1"/>
</dbReference>
<evidence type="ECO:0000256" key="1">
    <source>
        <dbReference type="ARBA" id="ARBA00023015"/>
    </source>
</evidence>
<dbReference type="Gene3D" id="1.10.357.10">
    <property type="entry name" value="Tetracycline Repressor, domain 2"/>
    <property type="match status" value="1"/>
</dbReference>
<name>A0ABV5SD87_9ACTN</name>
<evidence type="ECO:0000313" key="6">
    <source>
        <dbReference type="EMBL" id="MFB9629063.1"/>
    </source>
</evidence>
<comment type="caution">
    <text evidence="6">The sequence shown here is derived from an EMBL/GenBank/DDBJ whole genome shotgun (WGS) entry which is preliminary data.</text>
</comment>
<protein>
    <submittedName>
        <fullName evidence="6">TetR/AcrR family transcriptional regulator</fullName>
    </submittedName>
</protein>
<sequence>MSQIPPVMARMWGREPAPRRGPRPRLDLETITAAAIAIADAEGLAGVSMSSVAVRVGVAPMTLYRYVGSKEELLIVMSDGALPAPPARGDLTWRAYLAAWTRANREFLLGRPWLLSLPYLTPPMGPRRLSWLECVLDALAGTPLDTGEKFNVATTLSGYALTSATTIAGMQEPDPGDTVVHPSDYGAMLAEVVEPHAYPALSAAVRSGLPGEADDWTEDGDFRFGLDLLLDGVAALIARRVSQAGGGR</sequence>
<dbReference type="Pfam" id="PF02909">
    <property type="entry name" value="TetR_C_1"/>
    <property type="match status" value="1"/>
</dbReference>
<feature type="DNA-binding region" description="H-T-H motif" evidence="4">
    <location>
        <begin position="48"/>
        <end position="67"/>
    </location>
</feature>
<dbReference type="Gene3D" id="1.10.10.60">
    <property type="entry name" value="Homeodomain-like"/>
    <property type="match status" value="1"/>
</dbReference>
<evidence type="ECO:0000259" key="5">
    <source>
        <dbReference type="PROSITE" id="PS50977"/>
    </source>
</evidence>
<dbReference type="Pfam" id="PF00440">
    <property type="entry name" value="TetR_N"/>
    <property type="match status" value="1"/>
</dbReference>
<evidence type="ECO:0000256" key="4">
    <source>
        <dbReference type="PROSITE-ProRule" id="PRU00335"/>
    </source>
</evidence>
<reference evidence="6 7" key="1">
    <citation type="submission" date="2024-09" db="EMBL/GenBank/DDBJ databases">
        <authorList>
            <person name="Sun Q."/>
            <person name="Mori K."/>
        </authorList>
    </citation>
    <scope>NUCLEOTIDE SEQUENCE [LARGE SCALE GENOMIC DNA]</scope>
    <source>
        <strain evidence="6 7">JCM 3143</strain>
    </source>
</reference>
<dbReference type="InterPro" id="IPR036271">
    <property type="entry name" value="Tet_transcr_reg_TetR-rel_C_sf"/>
</dbReference>
<dbReference type="InterPro" id="IPR009057">
    <property type="entry name" value="Homeodomain-like_sf"/>
</dbReference>
<dbReference type="SUPFAM" id="SSF48498">
    <property type="entry name" value="Tetracyclin repressor-like, C-terminal domain"/>
    <property type="match status" value="1"/>
</dbReference>
<keyword evidence="2 4" id="KW-0238">DNA-binding</keyword>
<feature type="domain" description="HTH tetR-type" evidence="5">
    <location>
        <begin position="25"/>
        <end position="85"/>
    </location>
</feature>